<dbReference type="Proteomes" id="UP001235840">
    <property type="component" value="Unassembled WGS sequence"/>
</dbReference>
<keyword evidence="2" id="KW-0966">Cell projection</keyword>
<protein>
    <submittedName>
        <fullName evidence="2">Flagellar hook-associated protein 3 FlgL</fullName>
    </submittedName>
</protein>
<proteinExistence type="predicted"/>
<evidence type="ECO:0000313" key="3">
    <source>
        <dbReference type="Proteomes" id="UP001235840"/>
    </source>
</evidence>
<gene>
    <name evidence="2" type="ORF">J2S11_002246</name>
</gene>
<evidence type="ECO:0000259" key="1">
    <source>
        <dbReference type="Pfam" id="PF00669"/>
    </source>
</evidence>
<dbReference type="InterPro" id="IPR001029">
    <property type="entry name" value="Flagellin_N"/>
</dbReference>
<dbReference type="SUPFAM" id="SSF64518">
    <property type="entry name" value="Phase 1 flagellin"/>
    <property type="match status" value="1"/>
</dbReference>
<comment type="caution">
    <text evidence="2">The sequence shown here is derived from an EMBL/GenBank/DDBJ whole genome shotgun (WGS) entry which is preliminary data.</text>
</comment>
<keyword evidence="3" id="KW-1185">Reference proteome</keyword>
<dbReference type="PANTHER" id="PTHR42792">
    <property type="entry name" value="FLAGELLIN"/>
    <property type="match status" value="1"/>
</dbReference>
<feature type="domain" description="Flagellin N-terminal" evidence="1">
    <location>
        <begin position="2"/>
        <end position="134"/>
    </location>
</feature>
<dbReference type="Gene3D" id="1.20.1330.10">
    <property type="entry name" value="f41 fragment of flagellin, N-terminal domain"/>
    <property type="match status" value="1"/>
</dbReference>
<dbReference type="EMBL" id="JAUSTY010000008">
    <property type="protein sequence ID" value="MDQ0166342.1"/>
    <property type="molecule type" value="Genomic_DNA"/>
</dbReference>
<dbReference type="PANTHER" id="PTHR42792:SF1">
    <property type="entry name" value="FLAGELLAR HOOK-ASSOCIATED PROTEIN 3"/>
    <property type="match status" value="1"/>
</dbReference>
<organism evidence="2 3">
    <name type="scientific">Caldalkalibacillus horti</name>
    <dbReference type="NCBI Taxonomy" id="77523"/>
    <lineage>
        <taxon>Bacteria</taxon>
        <taxon>Bacillati</taxon>
        <taxon>Bacillota</taxon>
        <taxon>Bacilli</taxon>
        <taxon>Bacillales</taxon>
        <taxon>Bacillaceae</taxon>
        <taxon>Caldalkalibacillus</taxon>
    </lineage>
</organism>
<reference evidence="2 3" key="1">
    <citation type="submission" date="2023-07" db="EMBL/GenBank/DDBJ databases">
        <title>Genomic Encyclopedia of Type Strains, Phase IV (KMG-IV): sequencing the most valuable type-strain genomes for metagenomic binning, comparative biology and taxonomic classification.</title>
        <authorList>
            <person name="Goeker M."/>
        </authorList>
    </citation>
    <scope>NUCLEOTIDE SEQUENCE [LARGE SCALE GENOMIC DNA]</scope>
    <source>
        <strain evidence="2 3">DSM 12751</strain>
    </source>
</reference>
<name>A0ABT9VZB7_9BACI</name>
<sequence>MLNNNMQSNLRNNLSRLEKVQNHLATGKLINKPSDNPIGISYSMRYRSELAATEQYQSNLNIGLSWLEQTDTMLNQATNIVHRAKDLALSGASSEKNQPARDAIAAEIDELFQQLKDIANSQLNGRYIFNGQKTDQAPYPNDDSYQNASFDKGDISFELSRGIVIQVNVDAGSIFGEVNDADNIFATLANISEALKSGETETVRQLSGNLDSRLETMLNSWSEVGAKTNRVELIDERLKDSNLNLQDLISKTEDADLAEVIMRLKIEESVYQASLASGARIIMPSLIDFLR</sequence>
<dbReference type="InterPro" id="IPR013384">
    <property type="entry name" value="Flagell_FlgL"/>
</dbReference>
<keyword evidence="2" id="KW-0969">Cilium</keyword>
<dbReference type="Pfam" id="PF00669">
    <property type="entry name" value="Flagellin_N"/>
    <property type="match status" value="1"/>
</dbReference>
<dbReference type="InterPro" id="IPR001492">
    <property type="entry name" value="Flagellin"/>
</dbReference>
<accession>A0ABT9VZB7</accession>
<evidence type="ECO:0000313" key="2">
    <source>
        <dbReference type="EMBL" id="MDQ0166342.1"/>
    </source>
</evidence>
<keyword evidence="2" id="KW-0282">Flagellum</keyword>
<dbReference type="NCBIfam" id="TIGR02550">
    <property type="entry name" value="flagell_flgL"/>
    <property type="match status" value="1"/>
</dbReference>